<reference evidence="3 4" key="1">
    <citation type="submission" date="2020-07" db="EMBL/GenBank/DDBJ databases">
        <title>Above-ground endophytic microbial communities from plants in different locations in the United States.</title>
        <authorList>
            <person name="Frank C."/>
        </authorList>
    </citation>
    <scope>NUCLEOTIDE SEQUENCE [LARGE SCALE GENOMIC DNA]</scope>
    <source>
        <strain evidence="3 4">WPL5_2</strain>
    </source>
</reference>
<dbReference type="SUPFAM" id="SSF48498">
    <property type="entry name" value="Tetracyclin repressor-like, C-terminal domain"/>
    <property type="match status" value="1"/>
</dbReference>
<dbReference type="InterPro" id="IPR036271">
    <property type="entry name" value="Tet_transcr_reg_TetR-rel_C_sf"/>
</dbReference>
<dbReference type="InterPro" id="IPR009057">
    <property type="entry name" value="Homeodomain-like_sf"/>
</dbReference>
<evidence type="ECO:0000256" key="1">
    <source>
        <dbReference type="ARBA" id="ARBA00023125"/>
    </source>
</evidence>
<dbReference type="Gene3D" id="1.10.357.10">
    <property type="entry name" value="Tetracycline Repressor, domain 2"/>
    <property type="match status" value="1"/>
</dbReference>
<dbReference type="AlphaFoldDB" id="A0AAW3T3T5"/>
<dbReference type="Pfam" id="PF00440">
    <property type="entry name" value="TetR_N"/>
    <property type="match status" value="1"/>
</dbReference>
<dbReference type="RefSeq" id="WP_182515067.1">
    <property type="nucleotide sequence ID" value="NZ_JACGXP010000001.1"/>
</dbReference>
<feature type="domain" description="HTH tetR-type" evidence="2">
    <location>
        <begin position="19"/>
        <end position="62"/>
    </location>
</feature>
<dbReference type="InterPro" id="IPR001647">
    <property type="entry name" value="HTH_TetR"/>
</dbReference>
<dbReference type="InterPro" id="IPR050109">
    <property type="entry name" value="HTH-type_TetR-like_transc_reg"/>
</dbReference>
<evidence type="ECO:0000313" key="3">
    <source>
        <dbReference type="EMBL" id="MBA8989314.1"/>
    </source>
</evidence>
<accession>A0AAW3T3T5</accession>
<dbReference type="GO" id="GO:0003700">
    <property type="term" value="F:DNA-binding transcription factor activity"/>
    <property type="evidence" value="ECO:0007669"/>
    <property type="project" value="TreeGrafter"/>
</dbReference>
<evidence type="ECO:0000259" key="2">
    <source>
        <dbReference type="Pfam" id="PF00440"/>
    </source>
</evidence>
<dbReference type="EMBL" id="JACGXP010000001">
    <property type="protein sequence ID" value="MBA8989314.1"/>
    <property type="molecule type" value="Genomic_DNA"/>
</dbReference>
<comment type="caution">
    <text evidence="3">The sequence shown here is derived from an EMBL/GenBank/DDBJ whole genome shotgun (WGS) entry which is preliminary data.</text>
</comment>
<gene>
    <name evidence="3" type="ORF">FHW23_000546</name>
</gene>
<dbReference type="GO" id="GO:0000976">
    <property type="term" value="F:transcription cis-regulatory region binding"/>
    <property type="evidence" value="ECO:0007669"/>
    <property type="project" value="TreeGrafter"/>
</dbReference>
<name>A0AAW3T3T5_9MICO</name>
<protein>
    <submittedName>
        <fullName evidence="3">AcrR family transcriptional regulator</fullName>
    </submittedName>
</protein>
<proteinExistence type="predicted"/>
<organism evidence="3 4">
    <name type="scientific">Curtobacterium pusillum</name>
    <dbReference type="NCBI Taxonomy" id="69373"/>
    <lineage>
        <taxon>Bacteria</taxon>
        <taxon>Bacillati</taxon>
        <taxon>Actinomycetota</taxon>
        <taxon>Actinomycetes</taxon>
        <taxon>Micrococcales</taxon>
        <taxon>Microbacteriaceae</taxon>
        <taxon>Curtobacterium</taxon>
    </lineage>
</organism>
<dbReference type="SUPFAM" id="SSF46689">
    <property type="entry name" value="Homeodomain-like"/>
    <property type="match status" value="1"/>
</dbReference>
<dbReference type="Proteomes" id="UP000590225">
    <property type="component" value="Unassembled WGS sequence"/>
</dbReference>
<keyword evidence="1" id="KW-0238">DNA-binding</keyword>
<sequence length="206" mass="21561">MPTTPARRRLSPAERESQIAAAAIEVARTEGLAAVTLRGVAGAIGVAPSLVAHYRPSMEDLVGGTFRTVARAEVADVRAIVGAATDPVARLATLLSCIADPARDDVAALWADAWSLGRTNTVLAAAARDVMDDWQSLATEVVVDGVRAGVMRTDDPEEVGRLLFALVDATNGYALVGYLDRPAREGLVRSTIARSVGLDESALVIS</sequence>
<dbReference type="PANTHER" id="PTHR30055:SF200">
    <property type="entry name" value="HTH-TYPE TRANSCRIPTIONAL REPRESSOR BDCR"/>
    <property type="match status" value="1"/>
</dbReference>
<evidence type="ECO:0000313" key="4">
    <source>
        <dbReference type="Proteomes" id="UP000590225"/>
    </source>
</evidence>
<dbReference type="PANTHER" id="PTHR30055">
    <property type="entry name" value="HTH-TYPE TRANSCRIPTIONAL REGULATOR RUTR"/>
    <property type="match status" value="1"/>
</dbReference>